<proteinExistence type="inferred from homology"/>
<dbReference type="Pfam" id="PF05118">
    <property type="entry name" value="Asp_Arg_Hydrox"/>
    <property type="match status" value="1"/>
</dbReference>
<dbReference type="EMBL" id="JBBUTG010000012">
    <property type="protein sequence ID" value="MEK8032814.1"/>
    <property type="molecule type" value="Genomic_DNA"/>
</dbReference>
<evidence type="ECO:0000256" key="1">
    <source>
        <dbReference type="ARBA" id="ARBA00007730"/>
    </source>
</evidence>
<dbReference type="InterPro" id="IPR011990">
    <property type="entry name" value="TPR-like_helical_dom_sf"/>
</dbReference>
<protein>
    <submittedName>
        <fullName evidence="5">Aspartyl/asparaginyl beta-hydroxylase domain-containing protein</fullName>
    </submittedName>
</protein>
<evidence type="ECO:0000256" key="2">
    <source>
        <dbReference type="ARBA" id="ARBA00022964"/>
    </source>
</evidence>
<dbReference type="SUPFAM" id="SSF48452">
    <property type="entry name" value="TPR-like"/>
    <property type="match status" value="1"/>
</dbReference>
<sequence>MSVSPSLLAQLADHESRALAAERQGRLAEALISWREVLQLKPDHPRALLASGFDAHQRGDLAGARELYTRAAQLTRDDPTPWINVARICKHLKDDAGEEQALFEALTVDASDLLALLMRGQLFERQGRTREAARAYTAACMVAPPPDRLRPDLRPMLAHAKSYRDRQSQHMAEQLDQALAPAYAKLQGADLDRFKLSLDIMLGRRQRFDAKPAQYYLPHVPAIEFFDDRRMFPWIADLEAGTEDIRQEFLKVLDTDEGFTPYIHYDKDLPLNQWVELNHSPRWSAYHLIKDGVRHEPGASRCPRTMELLARAPQPDQPGRTPVALFSLLKPKTRIPPHTGVSNARLLVHLPLIVPEGCGFRVGNQTRPWVPGQAWVFDDTIEHEAWNDSDKLRVILIFDIWHPALSEAERTMLTAMSTAMNAISGPPEGYGN</sequence>
<dbReference type="PANTHER" id="PTHR46332:SF5">
    <property type="entry name" value="ASPARTATE BETA-HYDROXYLASE DOMAIN CONTAINING 2"/>
    <property type="match status" value="1"/>
</dbReference>
<dbReference type="Gene3D" id="2.60.120.330">
    <property type="entry name" value="B-lactam Antibiotic, Isopenicillin N Synthase, Chain"/>
    <property type="match status" value="1"/>
</dbReference>
<keyword evidence="3" id="KW-0560">Oxidoreductase</keyword>
<accession>A0ABU9BS75</accession>
<comment type="caution">
    <text evidence="5">The sequence shown here is derived from an EMBL/GenBank/DDBJ whole genome shotgun (WGS) entry which is preliminary data.</text>
</comment>
<comment type="similarity">
    <text evidence="1">Belongs to the aspartyl/asparaginyl beta-hydroxylase family.</text>
</comment>
<evidence type="ECO:0000313" key="5">
    <source>
        <dbReference type="EMBL" id="MEK8032814.1"/>
    </source>
</evidence>
<keyword evidence="2" id="KW-0223">Dioxygenase</keyword>
<dbReference type="PANTHER" id="PTHR46332">
    <property type="entry name" value="ASPARTATE BETA-HYDROXYLASE DOMAIN-CONTAINING PROTEIN 2"/>
    <property type="match status" value="1"/>
</dbReference>
<reference evidence="5 6" key="1">
    <citation type="submission" date="2024-04" db="EMBL/GenBank/DDBJ databases">
        <title>Novel species of the genus Ideonella isolated from streams.</title>
        <authorList>
            <person name="Lu H."/>
        </authorList>
    </citation>
    <scope>NUCLEOTIDE SEQUENCE [LARGE SCALE GENOMIC DNA]</scope>
    <source>
        <strain evidence="5 6">DXS29W</strain>
    </source>
</reference>
<evidence type="ECO:0000313" key="6">
    <source>
        <dbReference type="Proteomes" id="UP001371218"/>
    </source>
</evidence>
<evidence type="ECO:0000259" key="4">
    <source>
        <dbReference type="Pfam" id="PF05118"/>
    </source>
</evidence>
<organism evidence="5 6">
    <name type="scientific">Ideonella lacteola</name>
    <dbReference type="NCBI Taxonomy" id="2984193"/>
    <lineage>
        <taxon>Bacteria</taxon>
        <taxon>Pseudomonadati</taxon>
        <taxon>Pseudomonadota</taxon>
        <taxon>Betaproteobacteria</taxon>
        <taxon>Burkholderiales</taxon>
        <taxon>Sphaerotilaceae</taxon>
        <taxon>Ideonella</taxon>
    </lineage>
</organism>
<dbReference type="InterPro" id="IPR051821">
    <property type="entry name" value="Asp/Asn_beta-hydroxylase"/>
</dbReference>
<dbReference type="RefSeq" id="WP_341427232.1">
    <property type="nucleotide sequence ID" value="NZ_JBBUTG010000012.1"/>
</dbReference>
<dbReference type="SMART" id="SM00028">
    <property type="entry name" value="TPR"/>
    <property type="match status" value="4"/>
</dbReference>
<dbReference type="InterPro" id="IPR007803">
    <property type="entry name" value="Asp/Arg/Pro-Hydrxlase"/>
</dbReference>
<evidence type="ECO:0000256" key="3">
    <source>
        <dbReference type="ARBA" id="ARBA00023002"/>
    </source>
</evidence>
<dbReference type="SUPFAM" id="SSF51197">
    <property type="entry name" value="Clavaminate synthase-like"/>
    <property type="match status" value="1"/>
</dbReference>
<dbReference type="InterPro" id="IPR019734">
    <property type="entry name" value="TPR_rpt"/>
</dbReference>
<name>A0ABU9BS75_9BURK</name>
<dbReference type="InterPro" id="IPR027443">
    <property type="entry name" value="IPNS-like_sf"/>
</dbReference>
<keyword evidence="6" id="KW-1185">Reference proteome</keyword>
<dbReference type="Proteomes" id="UP001371218">
    <property type="component" value="Unassembled WGS sequence"/>
</dbReference>
<feature type="domain" description="Aspartyl/asparaginy/proline hydroxylase" evidence="4">
    <location>
        <begin position="241"/>
        <end position="403"/>
    </location>
</feature>
<gene>
    <name evidence="5" type="ORF">AACH06_18490</name>
</gene>
<dbReference type="Gene3D" id="1.25.40.10">
    <property type="entry name" value="Tetratricopeptide repeat domain"/>
    <property type="match status" value="1"/>
</dbReference>